<feature type="region of interest" description="Disordered" evidence="1">
    <location>
        <begin position="1"/>
        <end position="21"/>
    </location>
</feature>
<name>A0A0R1QNL4_9LACO</name>
<protein>
    <submittedName>
        <fullName evidence="2">Extracellular protein</fullName>
    </submittedName>
</protein>
<organism evidence="2 3">
    <name type="scientific">Companilactobacillus mindensis DSM 14500</name>
    <dbReference type="NCBI Taxonomy" id="1423770"/>
    <lineage>
        <taxon>Bacteria</taxon>
        <taxon>Bacillati</taxon>
        <taxon>Bacillota</taxon>
        <taxon>Bacilli</taxon>
        <taxon>Lactobacillales</taxon>
        <taxon>Lactobacillaceae</taxon>
        <taxon>Companilactobacillus</taxon>
    </lineage>
</organism>
<evidence type="ECO:0000313" key="2">
    <source>
        <dbReference type="EMBL" id="KRL43618.1"/>
    </source>
</evidence>
<dbReference type="EMBL" id="AZEZ01000076">
    <property type="protein sequence ID" value="KRL43618.1"/>
    <property type="molecule type" value="Genomic_DNA"/>
</dbReference>
<comment type="caution">
    <text evidence="2">The sequence shown here is derived from an EMBL/GenBank/DDBJ whole genome shotgun (WGS) entry which is preliminary data.</text>
</comment>
<reference evidence="2 3" key="1">
    <citation type="journal article" date="2015" name="Genome Announc.">
        <title>Expanding the biotechnology potential of lactobacilli through comparative genomics of 213 strains and associated genera.</title>
        <authorList>
            <person name="Sun Z."/>
            <person name="Harris H.M."/>
            <person name="McCann A."/>
            <person name="Guo C."/>
            <person name="Argimon S."/>
            <person name="Zhang W."/>
            <person name="Yang X."/>
            <person name="Jeffery I.B."/>
            <person name="Cooney J.C."/>
            <person name="Kagawa T.F."/>
            <person name="Liu W."/>
            <person name="Song Y."/>
            <person name="Salvetti E."/>
            <person name="Wrobel A."/>
            <person name="Rasinkangas P."/>
            <person name="Parkhill J."/>
            <person name="Rea M.C."/>
            <person name="O'Sullivan O."/>
            <person name="Ritari J."/>
            <person name="Douillard F.P."/>
            <person name="Paul Ross R."/>
            <person name="Yang R."/>
            <person name="Briner A.E."/>
            <person name="Felis G.E."/>
            <person name="de Vos W.M."/>
            <person name="Barrangou R."/>
            <person name="Klaenhammer T.R."/>
            <person name="Caufield P.W."/>
            <person name="Cui Y."/>
            <person name="Zhang H."/>
            <person name="O'Toole P.W."/>
        </authorList>
    </citation>
    <scope>NUCLEOTIDE SEQUENCE [LARGE SCALE GENOMIC DNA]</scope>
    <source>
        <strain evidence="2 3">DSM 14500</strain>
    </source>
</reference>
<keyword evidence="3" id="KW-1185">Reference proteome</keyword>
<accession>A0A0R1QNL4</accession>
<dbReference type="Proteomes" id="UP000050872">
    <property type="component" value="Unassembled WGS sequence"/>
</dbReference>
<dbReference type="InterPro" id="IPR013320">
    <property type="entry name" value="ConA-like_dom_sf"/>
</dbReference>
<dbReference type="Gene3D" id="2.60.120.200">
    <property type="match status" value="1"/>
</dbReference>
<dbReference type="PATRIC" id="fig|1423770.3.peg.784"/>
<dbReference type="STRING" id="1423770.FD29_GL000763"/>
<evidence type="ECO:0000313" key="3">
    <source>
        <dbReference type="Proteomes" id="UP000050872"/>
    </source>
</evidence>
<proteinExistence type="predicted"/>
<sequence>MARRNDKGHQTSSPTLSQEDIDNDIAKKDYQKALQTVPRGLLLDNNDIFQTDSFNDNAATIQSVFGLDKEHKTSVIKVTNGIHQVGGIWSNINKDNYFDINHDQTASMWLYFGPNTANLPEYHPADGMAFVLHNDPNGTNAHSYGLKKGQLSPGDGETLGVWGTDWINDKQISPQDIAKTAIQNSLAIEFDTFSDNLEKYEEISGEGVSFDAGASNKQHIDLDFPALPETYLARSAQRDNSNDRKYFFRMHHKHEKEVNLVDGKWHHLTIKWSRKKDSDPNTPIDPENGYLSYVYNDKNADGTPVPQNKTTFSSDETYLGTPGSIKIPLKNFNLNGNHKLYWGFTGATGKYTENNLIAFESIPSYADASANAEVYDDTMDSTQQLSSQNYAYTNDEIRYKFTLNYNGWDKPWNNIKSQIIFPGEKASNIQLTSATISYPNAASDKDPQPIELQNIETDPSDKFSTKKLNFNLPEGLDSDNRKAVIELKGKVKHDVDVNVQSQVSALHATFQGSTLITDTDASAFNIKQRILSIESDTPNPIKVDSGKDVTINGKVIYNIKNPNFNMVTIFQKLDDKQPINLGNIVQKDGTFKFTIKADQLKGLDKLTFYAQDFQNKSNTIDREISVAGLLQFKNISENVSFQPIATYNPNKIIPRSGKWLVEVSDNRKKDSHWTVKAKATNLMSDNNELFNGNIFFRDANGNDHPLTNPTPISHHIKDNDKLQIKNITDEWDTTNGILLSMDKQSNVGKYTGNIFWSLVDAI</sequence>
<evidence type="ECO:0000256" key="1">
    <source>
        <dbReference type="SAM" id="MobiDB-lite"/>
    </source>
</evidence>
<dbReference type="AlphaFoldDB" id="A0A0R1QNL4"/>
<dbReference type="SUPFAM" id="SSF49899">
    <property type="entry name" value="Concanavalin A-like lectins/glucanases"/>
    <property type="match status" value="1"/>
</dbReference>
<gene>
    <name evidence="2" type="ORF">FD29_GL000763</name>
</gene>